<dbReference type="EMBL" id="QGKU01000010">
    <property type="protein sequence ID" value="PWR04193.1"/>
    <property type="molecule type" value="Genomic_DNA"/>
</dbReference>
<dbReference type="OrthoDB" id="9780160at2"/>
<feature type="transmembrane region" description="Helical" evidence="10">
    <location>
        <begin position="237"/>
        <end position="265"/>
    </location>
</feature>
<reference evidence="11 12" key="1">
    <citation type="submission" date="2018-05" db="EMBL/GenBank/DDBJ databases">
        <title>Rhodobacteraceae gen. nov., sp. nov. isolated from sea water.</title>
        <authorList>
            <person name="Ren Y."/>
        </authorList>
    </citation>
    <scope>NUCLEOTIDE SEQUENCE [LARGE SCALE GENOMIC DNA]</scope>
    <source>
        <strain evidence="11 12">TG-679</strain>
    </source>
</reference>
<dbReference type="InterPro" id="IPR050222">
    <property type="entry name" value="MATE_MdtK"/>
</dbReference>
<keyword evidence="3" id="KW-0050">Antiport</keyword>
<name>A0A2V2LRV4_9RHOB</name>
<evidence type="ECO:0000256" key="4">
    <source>
        <dbReference type="ARBA" id="ARBA00022475"/>
    </source>
</evidence>
<evidence type="ECO:0000256" key="3">
    <source>
        <dbReference type="ARBA" id="ARBA00022449"/>
    </source>
</evidence>
<accession>A0A2V2LRV4</accession>
<keyword evidence="8 10" id="KW-0472">Membrane</keyword>
<evidence type="ECO:0000256" key="5">
    <source>
        <dbReference type="ARBA" id="ARBA00022692"/>
    </source>
</evidence>
<evidence type="ECO:0000256" key="6">
    <source>
        <dbReference type="ARBA" id="ARBA00022989"/>
    </source>
</evidence>
<feature type="transmembrane region" description="Helical" evidence="10">
    <location>
        <begin position="271"/>
        <end position="295"/>
    </location>
</feature>
<dbReference type="GO" id="GO:0042910">
    <property type="term" value="F:xenobiotic transmembrane transporter activity"/>
    <property type="evidence" value="ECO:0007669"/>
    <property type="project" value="InterPro"/>
</dbReference>
<dbReference type="GO" id="GO:0005886">
    <property type="term" value="C:plasma membrane"/>
    <property type="evidence" value="ECO:0007669"/>
    <property type="project" value="UniProtKB-SubCell"/>
</dbReference>
<feature type="transmembrane region" description="Helical" evidence="10">
    <location>
        <begin position="316"/>
        <end position="336"/>
    </location>
</feature>
<protein>
    <recommendedName>
        <fullName evidence="9">Multidrug-efflux transporter</fullName>
    </recommendedName>
</protein>
<evidence type="ECO:0000256" key="10">
    <source>
        <dbReference type="SAM" id="Phobius"/>
    </source>
</evidence>
<feature type="transmembrane region" description="Helical" evidence="10">
    <location>
        <begin position="21"/>
        <end position="42"/>
    </location>
</feature>
<dbReference type="Pfam" id="PF01554">
    <property type="entry name" value="MatE"/>
    <property type="match status" value="2"/>
</dbReference>
<dbReference type="GO" id="GO:0006811">
    <property type="term" value="P:monoatomic ion transport"/>
    <property type="evidence" value="ECO:0007669"/>
    <property type="project" value="UniProtKB-KW"/>
</dbReference>
<organism evidence="11 12">
    <name type="scientific">Meridianimarinicoccus roseus</name>
    <dbReference type="NCBI Taxonomy" id="2072018"/>
    <lineage>
        <taxon>Bacteria</taxon>
        <taxon>Pseudomonadati</taxon>
        <taxon>Pseudomonadota</taxon>
        <taxon>Alphaproteobacteria</taxon>
        <taxon>Rhodobacterales</taxon>
        <taxon>Paracoccaceae</taxon>
        <taxon>Meridianimarinicoccus</taxon>
    </lineage>
</organism>
<feature type="transmembrane region" description="Helical" evidence="10">
    <location>
        <begin position="93"/>
        <end position="112"/>
    </location>
</feature>
<dbReference type="PANTHER" id="PTHR43298">
    <property type="entry name" value="MULTIDRUG RESISTANCE PROTEIN NORM-RELATED"/>
    <property type="match status" value="1"/>
</dbReference>
<dbReference type="NCBIfam" id="TIGR00797">
    <property type="entry name" value="matE"/>
    <property type="match status" value="1"/>
</dbReference>
<dbReference type="RefSeq" id="WP_109810178.1">
    <property type="nucleotide sequence ID" value="NZ_QGKU01000010.1"/>
</dbReference>
<keyword evidence="2" id="KW-0813">Transport</keyword>
<gene>
    <name evidence="11" type="ORF">DKT77_02545</name>
</gene>
<keyword evidence="4" id="KW-1003">Cell membrane</keyword>
<dbReference type="InterPro" id="IPR002528">
    <property type="entry name" value="MATE_fam"/>
</dbReference>
<evidence type="ECO:0000256" key="7">
    <source>
        <dbReference type="ARBA" id="ARBA00023065"/>
    </source>
</evidence>
<evidence type="ECO:0000313" key="12">
    <source>
        <dbReference type="Proteomes" id="UP000245680"/>
    </source>
</evidence>
<evidence type="ECO:0000256" key="9">
    <source>
        <dbReference type="ARBA" id="ARBA00031636"/>
    </source>
</evidence>
<dbReference type="InterPro" id="IPR048279">
    <property type="entry name" value="MdtK-like"/>
</dbReference>
<dbReference type="AlphaFoldDB" id="A0A2V2LRV4"/>
<feature type="transmembrane region" description="Helical" evidence="10">
    <location>
        <begin position="48"/>
        <end position="72"/>
    </location>
</feature>
<proteinExistence type="predicted"/>
<feature type="transmembrane region" description="Helical" evidence="10">
    <location>
        <begin position="132"/>
        <end position="149"/>
    </location>
</feature>
<feature type="transmembrane region" description="Helical" evidence="10">
    <location>
        <begin position="161"/>
        <end position="183"/>
    </location>
</feature>
<comment type="caution">
    <text evidence="11">The sequence shown here is derived from an EMBL/GenBank/DDBJ whole genome shotgun (WGS) entry which is preliminary data.</text>
</comment>
<keyword evidence="7" id="KW-0406">Ion transport</keyword>
<evidence type="ECO:0000256" key="2">
    <source>
        <dbReference type="ARBA" id="ARBA00022448"/>
    </source>
</evidence>
<feature type="transmembrane region" description="Helical" evidence="10">
    <location>
        <begin position="356"/>
        <end position="382"/>
    </location>
</feature>
<dbReference type="PIRSF" id="PIRSF006603">
    <property type="entry name" value="DinF"/>
    <property type="match status" value="1"/>
</dbReference>
<dbReference type="Proteomes" id="UP000245680">
    <property type="component" value="Unassembled WGS sequence"/>
</dbReference>
<dbReference type="PANTHER" id="PTHR43298:SF2">
    <property type="entry name" value="FMN_FAD EXPORTER YEEO-RELATED"/>
    <property type="match status" value="1"/>
</dbReference>
<keyword evidence="5 10" id="KW-0812">Transmembrane</keyword>
<evidence type="ECO:0000313" key="11">
    <source>
        <dbReference type="EMBL" id="PWR04193.1"/>
    </source>
</evidence>
<evidence type="ECO:0000256" key="1">
    <source>
        <dbReference type="ARBA" id="ARBA00004429"/>
    </source>
</evidence>
<dbReference type="CDD" id="cd13131">
    <property type="entry name" value="MATE_NorM_like"/>
    <property type="match status" value="1"/>
</dbReference>
<feature type="transmembrane region" description="Helical" evidence="10">
    <location>
        <begin position="195"/>
        <end position="216"/>
    </location>
</feature>
<dbReference type="GO" id="GO:0015297">
    <property type="term" value="F:antiporter activity"/>
    <property type="evidence" value="ECO:0007669"/>
    <property type="project" value="UniProtKB-KW"/>
</dbReference>
<sequence>MTPQMSHFAHARATLTLGLPLIGGQLGQFVIQVTDVVMIGWYGVPDLAALVVANSLVMTMIIFGSGFAWGLMPLAAAAAEAGDEISVRRVTRMGLWASLGFVALTLPPLLLVPDLFGKLGQTRIVADLAGQYFAIAAWSLLPALTIMVLRSYLSALERTQIVLWATLASAVVNAAVNWVLIFGNLGFPELGVRGAAIASIGTNVVAAAGLAVYARWREPQHEIFVRLWKPDWGALRRVVRIGLPISLTSLAETALFGASSVMMGWVGTQALAAHGIALQLATGVFMIHLGLSQAATVRAGRAFGRGDIAHLRRGGIVSSGLSLAVAVLTVATFLAIPEPLIRLFLDPDEPQLPEILAIGVSLLAAAALFQLADSVQVMALGLLRGVQDTRVPMIHAAVSYWILGAPVALLLGFPLGLDGVGIWLGLALGLTGAAVLMTHRFWWRIMPGLERADLAARP</sequence>
<feature type="transmembrane region" description="Helical" evidence="10">
    <location>
        <begin position="394"/>
        <end position="415"/>
    </location>
</feature>
<comment type="subcellular location">
    <subcellularLocation>
        <location evidence="1">Cell inner membrane</location>
        <topology evidence="1">Multi-pass membrane protein</topology>
    </subcellularLocation>
</comment>
<keyword evidence="12" id="KW-1185">Reference proteome</keyword>
<evidence type="ECO:0000256" key="8">
    <source>
        <dbReference type="ARBA" id="ARBA00023136"/>
    </source>
</evidence>
<keyword evidence="6 10" id="KW-1133">Transmembrane helix</keyword>
<feature type="transmembrane region" description="Helical" evidence="10">
    <location>
        <begin position="421"/>
        <end position="442"/>
    </location>
</feature>